<protein>
    <submittedName>
        <fullName evidence="2">WD repeat-containing protein 19</fullName>
    </submittedName>
</protein>
<reference evidence="2 3" key="1">
    <citation type="submission" date="2019-05" db="EMBL/GenBank/DDBJ databases">
        <title>Another draft genome of Portunus trituberculatus and its Hox gene families provides insights of decapod evolution.</title>
        <authorList>
            <person name="Jeong J.-H."/>
            <person name="Song I."/>
            <person name="Kim S."/>
            <person name="Choi T."/>
            <person name="Kim D."/>
            <person name="Ryu S."/>
            <person name="Kim W."/>
        </authorList>
    </citation>
    <scope>NUCLEOTIDE SEQUENCE [LARGE SCALE GENOMIC DNA]</scope>
    <source>
        <tissue evidence="2">Muscle</tissue>
    </source>
</reference>
<organism evidence="2 3">
    <name type="scientific">Portunus trituberculatus</name>
    <name type="common">Swimming crab</name>
    <name type="synonym">Neptunus trituberculatus</name>
    <dbReference type="NCBI Taxonomy" id="210409"/>
    <lineage>
        <taxon>Eukaryota</taxon>
        <taxon>Metazoa</taxon>
        <taxon>Ecdysozoa</taxon>
        <taxon>Arthropoda</taxon>
        <taxon>Crustacea</taxon>
        <taxon>Multicrustacea</taxon>
        <taxon>Malacostraca</taxon>
        <taxon>Eumalacostraca</taxon>
        <taxon>Eucarida</taxon>
        <taxon>Decapoda</taxon>
        <taxon>Pleocyemata</taxon>
        <taxon>Brachyura</taxon>
        <taxon>Eubrachyura</taxon>
        <taxon>Portunoidea</taxon>
        <taxon>Portunidae</taxon>
        <taxon>Portuninae</taxon>
        <taxon>Portunus</taxon>
    </lineage>
</organism>
<keyword evidence="3" id="KW-1185">Reference proteome</keyword>
<dbReference type="AlphaFoldDB" id="A0A5B7I6A7"/>
<dbReference type="Proteomes" id="UP000324222">
    <property type="component" value="Unassembled WGS sequence"/>
</dbReference>
<comment type="caution">
    <text evidence="2">The sequence shown here is derived from an EMBL/GenBank/DDBJ whole genome shotgun (WGS) entry which is preliminary data.</text>
</comment>
<proteinExistence type="predicted"/>
<dbReference type="InterPro" id="IPR039468">
    <property type="entry name" value="WDR19_WD40_rpt"/>
</dbReference>
<evidence type="ECO:0000259" key="1">
    <source>
        <dbReference type="Pfam" id="PF15911"/>
    </source>
</evidence>
<accession>A0A5B7I6A7</accession>
<dbReference type="Pfam" id="PF15911">
    <property type="entry name" value="Beta-prop_WDR19_2nd"/>
    <property type="match status" value="1"/>
</dbReference>
<sequence length="61" mass="6894">MTKFPSSQVPLLLYNGEVTLQTASGKTVPLILSSHEMEANIHDYSHEQLRTALKKNISLRR</sequence>
<dbReference type="EMBL" id="VSRR010043136">
    <property type="protein sequence ID" value="MPC76344.1"/>
    <property type="molecule type" value="Genomic_DNA"/>
</dbReference>
<evidence type="ECO:0000313" key="2">
    <source>
        <dbReference type="EMBL" id="MPC76344.1"/>
    </source>
</evidence>
<evidence type="ECO:0000313" key="3">
    <source>
        <dbReference type="Proteomes" id="UP000324222"/>
    </source>
</evidence>
<gene>
    <name evidence="2" type="primary">WDR19_0</name>
    <name evidence="2" type="ORF">E2C01_070754</name>
</gene>
<feature type="domain" description="WDR19 WD40 repeat" evidence="1">
    <location>
        <begin position="2"/>
        <end position="35"/>
    </location>
</feature>
<dbReference type="OrthoDB" id="10250638at2759"/>
<name>A0A5B7I6A7_PORTR</name>